<feature type="transmembrane region" description="Helical" evidence="5">
    <location>
        <begin position="79"/>
        <end position="102"/>
    </location>
</feature>
<keyword evidence="2 5" id="KW-0812">Transmembrane</keyword>
<dbReference type="AlphaFoldDB" id="A0A167W8Q8"/>
<organism evidence="7 8">
    <name type="scientific">Ascosphaera apis ARSEF 7405</name>
    <dbReference type="NCBI Taxonomy" id="392613"/>
    <lineage>
        <taxon>Eukaryota</taxon>
        <taxon>Fungi</taxon>
        <taxon>Dikarya</taxon>
        <taxon>Ascomycota</taxon>
        <taxon>Pezizomycotina</taxon>
        <taxon>Eurotiomycetes</taxon>
        <taxon>Eurotiomycetidae</taxon>
        <taxon>Onygenales</taxon>
        <taxon>Ascosphaeraceae</taxon>
        <taxon>Ascosphaera</taxon>
    </lineage>
</organism>
<dbReference type="InterPro" id="IPR017981">
    <property type="entry name" value="GPCR_2-like_7TM"/>
</dbReference>
<feature type="transmembrane region" description="Helical" evidence="5">
    <location>
        <begin position="370"/>
        <end position="389"/>
    </location>
</feature>
<evidence type="ECO:0000256" key="3">
    <source>
        <dbReference type="ARBA" id="ARBA00022989"/>
    </source>
</evidence>
<dbReference type="Proteomes" id="UP000242877">
    <property type="component" value="Unassembled WGS sequence"/>
</dbReference>
<proteinExistence type="predicted"/>
<evidence type="ECO:0000256" key="1">
    <source>
        <dbReference type="ARBA" id="ARBA00004141"/>
    </source>
</evidence>
<dbReference type="GO" id="GO:0007166">
    <property type="term" value="P:cell surface receptor signaling pathway"/>
    <property type="evidence" value="ECO:0007669"/>
    <property type="project" value="InterPro"/>
</dbReference>
<feature type="transmembrane region" description="Helical" evidence="5">
    <location>
        <begin position="233"/>
        <end position="260"/>
    </location>
</feature>
<sequence length="465" mass="52049">MATTVQQYSHTFGYEYGACPRPFYQLPPISNVSHKGYEFGRFCIPIQSEFHDGNITCCLSCPSSDWLFPDGFEKTATNLAWISLPLVTTHVFLIISFIFLPVQYTKRHYLNVGAVLSSMLLDLGFLFPLSVNPDICYDEITPNDMTSDVTCAISGAMVIFGGWAIILWGLARSFLLHVQVCWGRDLEPKITTMTVIIAWFVPGIGLIGAMVASGVSYRMGRTCLLNPKDDSSLWAPLLAVSCVALVLQMATMVYSSYIYLRSSKQDGYVRNRSTLPSNSTEVPPSSGHQLLERMKRLFSLQWRGIVNGISTVTNVLFYAIVFWSLDHAQRAQKADPHKMWDWISCIIDTQGDKNACISKAAKYMPPEDELFVVLGFLIGAGTCCILFLFRLSMIQGWYHVITGKVQRYPESVLLDGRRKHAQRQGYQETGGSLGGITVSTSTYVGHSDIEEPPLVYKEFMKGHRI</sequence>
<protein>
    <submittedName>
        <fullName evidence="7">GPCR, family 2-like protein</fullName>
    </submittedName>
</protein>
<feature type="transmembrane region" description="Helical" evidence="5">
    <location>
        <begin position="149"/>
        <end position="171"/>
    </location>
</feature>
<keyword evidence="3 5" id="KW-1133">Transmembrane helix</keyword>
<evidence type="ECO:0000256" key="4">
    <source>
        <dbReference type="ARBA" id="ARBA00023136"/>
    </source>
</evidence>
<evidence type="ECO:0000259" key="6">
    <source>
        <dbReference type="PROSITE" id="PS50261"/>
    </source>
</evidence>
<evidence type="ECO:0000313" key="8">
    <source>
        <dbReference type="Proteomes" id="UP000242877"/>
    </source>
</evidence>
<reference evidence="7 8" key="1">
    <citation type="journal article" date="2016" name="Genome Biol. Evol.">
        <title>Divergent and convergent evolution of fungal pathogenicity.</title>
        <authorList>
            <person name="Shang Y."/>
            <person name="Xiao G."/>
            <person name="Zheng P."/>
            <person name="Cen K."/>
            <person name="Zhan S."/>
            <person name="Wang C."/>
        </authorList>
    </citation>
    <scope>NUCLEOTIDE SEQUENCE [LARGE SCALE GENOMIC DNA]</scope>
    <source>
        <strain evidence="7 8">ARSEF 7405</strain>
    </source>
</reference>
<name>A0A167W8Q8_9EURO</name>
<dbReference type="EMBL" id="AZGZ01000025">
    <property type="protein sequence ID" value="KZZ88534.1"/>
    <property type="molecule type" value="Genomic_DNA"/>
</dbReference>
<dbReference type="PANTHER" id="PTHR42058:SF1">
    <property type="entry name" value="G-PROTEIN COUPLED RECEPTORS FAMILY 2 PROFILE 2 DOMAIN-CONTAINING PROTEIN"/>
    <property type="match status" value="1"/>
</dbReference>
<feature type="domain" description="G-protein coupled receptors family 2 profile 2" evidence="6">
    <location>
        <begin position="74"/>
        <end position="261"/>
    </location>
</feature>
<keyword evidence="8" id="KW-1185">Reference proteome</keyword>
<accession>A0A167W8Q8</accession>
<dbReference type="Gene3D" id="1.20.1070.10">
    <property type="entry name" value="Rhodopsin 7-helix transmembrane proteins"/>
    <property type="match status" value="1"/>
</dbReference>
<feature type="transmembrane region" description="Helical" evidence="5">
    <location>
        <begin position="109"/>
        <end position="129"/>
    </location>
</feature>
<keyword evidence="4 5" id="KW-0472">Membrane</keyword>
<dbReference type="GO" id="GO:0016020">
    <property type="term" value="C:membrane"/>
    <property type="evidence" value="ECO:0007669"/>
    <property type="project" value="UniProtKB-SubCell"/>
</dbReference>
<feature type="transmembrane region" description="Helical" evidence="5">
    <location>
        <begin position="192"/>
        <end position="213"/>
    </location>
</feature>
<evidence type="ECO:0000256" key="2">
    <source>
        <dbReference type="ARBA" id="ARBA00022692"/>
    </source>
</evidence>
<dbReference type="GO" id="GO:0004888">
    <property type="term" value="F:transmembrane signaling receptor activity"/>
    <property type="evidence" value="ECO:0007669"/>
    <property type="project" value="InterPro"/>
</dbReference>
<evidence type="ECO:0000256" key="5">
    <source>
        <dbReference type="SAM" id="Phobius"/>
    </source>
</evidence>
<feature type="transmembrane region" description="Helical" evidence="5">
    <location>
        <begin position="304"/>
        <end position="325"/>
    </location>
</feature>
<evidence type="ECO:0000313" key="7">
    <source>
        <dbReference type="EMBL" id="KZZ88534.1"/>
    </source>
</evidence>
<gene>
    <name evidence="7" type="ORF">AAP_04857</name>
</gene>
<dbReference type="VEuPathDB" id="FungiDB:AAP_04857"/>
<comment type="caution">
    <text evidence="7">The sequence shown here is derived from an EMBL/GenBank/DDBJ whole genome shotgun (WGS) entry which is preliminary data.</text>
</comment>
<dbReference type="InterPro" id="IPR053247">
    <property type="entry name" value="GPCR_GPR1/git3-like"/>
</dbReference>
<comment type="subcellular location">
    <subcellularLocation>
        <location evidence="1">Membrane</location>
        <topology evidence="1">Multi-pass membrane protein</topology>
    </subcellularLocation>
</comment>
<dbReference type="PROSITE" id="PS50261">
    <property type="entry name" value="G_PROTEIN_RECEP_F2_4"/>
    <property type="match status" value="1"/>
</dbReference>
<dbReference type="OrthoDB" id="26203at2759"/>
<dbReference type="PANTHER" id="PTHR42058">
    <property type="entry name" value="G_PROTEIN_RECEP_F2_4 DOMAIN-CONTAINING PROTEIN"/>
    <property type="match status" value="1"/>
</dbReference>